<sequence>MTLAASRLRPVDAADLPDYPLGPEDDLNGHYFMTWYHREWLNSEMRLKGTEECRALYFDLICLSQDQKPVGTLPDDPEQLAKLLAVDVARLRRLSEMEYGPLHHWQPCRCGDQIRLMHGRVTAMVLEALSRKHDNRARNEAANAAKRRQRLRSAVAGIHPDLAQNDAAVLWMDDWLVEQGCGYRGSAWVERAITAWSNHMFDMTRAARPRE</sequence>
<organism evidence="1 2">
    <name type="scientific">Rhodovulum visakhapatnamense</name>
    <dbReference type="NCBI Taxonomy" id="364297"/>
    <lineage>
        <taxon>Bacteria</taxon>
        <taxon>Pseudomonadati</taxon>
        <taxon>Pseudomonadota</taxon>
        <taxon>Alphaproteobacteria</taxon>
        <taxon>Rhodobacterales</taxon>
        <taxon>Paracoccaceae</taxon>
        <taxon>Rhodovulum</taxon>
    </lineage>
</organism>
<proteinExistence type="predicted"/>
<name>A0A4V3GRQ6_9RHOB</name>
<protein>
    <submittedName>
        <fullName evidence="1">Uncharacterized protein</fullName>
    </submittedName>
</protein>
<dbReference type="EMBL" id="SOEB01000057">
    <property type="protein sequence ID" value="TDX19703.1"/>
    <property type="molecule type" value="Genomic_DNA"/>
</dbReference>
<evidence type="ECO:0000313" key="2">
    <source>
        <dbReference type="Proteomes" id="UP000295484"/>
    </source>
</evidence>
<gene>
    <name evidence="1" type="ORF">EV657_1574</name>
</gene>
<reference evidence="1 2" key="1">
    <citation type="submission" date="2019-03" db="EMBL/GenBank/DDBJ databases">
        <title>Genomic Encyclopedia of Type Strains, Phase IV (KMG-IV): sequencing the most valuable type-strain genomes for metagenomic binning, comparative biology and taxonomic classification.</title>
        <authorList>
            <person name="Goeker M."/>
        </authorList>
    </citation>
    <scope>NUCLEOTIDE SEQUENCE [LARGE SCALE GENOMIC DNA]</scope>
    <source>
        <strain evidence="1 2">JA181</strain>
    </source>
</reference>
<dbReference type="AlphaFoldDB" id="A0A4V3GRQ6"/>
<comment type="caution">
    <text evidence="1">The sequence shown here is derived from an EMBL/GenBank/DDBJ whole genome shotgun (WGS) entry which is preliminary data.</text>
</comment>
<dbReference type="Proteomes" id="UP000295484">
    <property type="component" value="Unassembled WGS sequence"/>
</dbReference>
<dbReference type="RefSeq" id="WP_243628102.1">
    <property type="nucleotide sequence ID" value="NZ_SOEB01000057.1"/>
</dbReference>
<accession>A0A4V3GRQ6</accession>
<evidence type="ECO:0000313" key="1">
    <source>
        <dbReference type="EMBL" id="TDX19703.1"/>
    </source>
</evidence>